<dbReference type="PROSITE" id="PS50157">
    <property type="entry name" value="ZINC_FINGER_C2H2_2"/>
    <property type="match status" value="2"/>
</dbReference>
<dbReference type="PROSITE" id="PS50280">
    <property type="entry name" value="SET"/>
    <property type="match status" value="1"/>
</dbReference>
<dbReference type="SMART" id="SM00317">
    <property type="entry name" value="SET"/>
    <property type="match status" value="1"/>
</dbReference>
<sequence length="1512" mass="170986">MEVLPCSGVQYVGDSDCPQQSSGKDFVYAGESNCVEHVKQDQLSEGRPNNILLNVERPQIESEGGAQMTVVELPTSDGHCNGGFCDSQVEGQKLSCGSHGHEDDNANAQNYCTEACLASENCQLIVDTIESELPNSNRDGESSPMEPTWLEGDESVALWVKWRGKWQAGIRCARADWPLSTLKAKPTHDRKKYFVIFFPHTRNYSWADMLLVRSINEYPQPIAYKTHKIGHKMVMDLTVARRFIMQKLAVGMLNIVDQFHTEALVETARDVVVWKEFAMEASRCNGYSDLGRMLLKLQSMILQCYINSEWLQNSFHLWVQQCQNAHSAESIEMLKEELYDSILWNEVHSLKNAPVQPTLSSEWKTWKHEVMKWFSISNPITSGGDLQQPSSDGLLTSSLQVSRKRPKLEVRRAEAHSSQVESRGSDQSASIDIDSGFFNNVDIVNTATLVSEPCKEEDFKEVAAPTKSAGDLADKWDDIVVEAENAGLTQTKDVELTPVNEVTTTKPLDLGNKNRQCIAYIESKGRQCVRWANDGDVYCCVHLSSRFIANSARAEGTPSNDTPMCEGTTVLGTRCKHRSLHGSSFCKKHRPKNEMTNVSNFSENTLKRKYEENDSSLETTHCTDIVLVGDIGSPLQVDPLSIMEGDAQGRSGLVEKLEYPAKDCNSTEPLHCIGSCLRENSKPCLESPKRHSLYCEKHLPSWLKRARNGKSRIISKEVFVDLLRDCHTQEQKCHLHQACELFYRLFKSILSLRNPVPKEVQFQWALSEASKDFNVRELFMKLVCSEKERLRRIWGFSADDEVQVSSVMEEPALLPWVVDGSHDDKKIIKCKICSEGFLDDQALGTHWMDNHKKEAQWLFRGYACAICLDSFTNRKVLETHVQERHHVQFVEQCMLLQCIPCGSHFGNSEELWLHVVSVHPVDFKLSREAQQTLSTGDESPRKLELCNSATLENNPENLSGFRRFVCRFCGLKFDLLPDLGRHHQAAHMGSSLVSSRPAKRGVRYYAYRLKSGRLSRPKFKKSLAAASLRIRNRANASMKKRIQASKSFGTGVVNVLPHVKAESLGRLVESQCSAVAKILFSEIQKTKPRPNNLDILSIARSTCCKVSLKASLEVKYGVLPKRLYLKAAKLCSEHNVQVDWHQEGFICPKGCKALEDPLLLSPLRPLPNGYAGHRSECSSDPVDEKWEMDECHYVIDSHHLRPRSMHNRFVLCDDLSFGQESVPVPCVADDNLLDSDPRLAASSDGQNSRHSMPWESFTYITKPLLDQSLALNAESLQLGCGCPQLRCCPETCDHVYLFDNDYDDAKDIFGKPMRGRFPYDDKGRIILEEGYLVYECNHMCSCGRNCPNRILQNGVRVKLEVFKTDRKGWAVRAGEAILRGTFVCEYIGEVLDEQEANKRRNRYGSEGCSYLYEIDTHINDMSRLIEGQPRYVIDSTKYGNISRFINHSCLPNLVNHQVLVESMDCQRAHIGLYANRDIALGEELTYDYRYELLPGEGYPCHCEASTCRGRLF</sequence>
<dbReference type="PANTHER" id="PTHR47325:SF1">
    <property type="entry name" value="HISTONE-LYSINE N-METHYLTRANSFERASE SUVR5"/>
    <property type="match status" value="1"/>
</dbReference>
<dbReference type="GO" id="GO:0032259">
    <property type="term" value="P:methylation"/>
    <property type="evidence" value="ECO:0007669"/>
    <property type="project" value="UniProtKB-KW"/>
</dbReference>
<evidence type="ECO:0000259" key="10">
    <source>
        <dbReference type="PROSITE" id="PS50867"/>
    </source>
</evidence>
<dbReference type="GO" id="GO:0005634">
    <property type="term" value="C:nucleus"/>
    <property type="evidence" value="ECO:0007669"/>
    <property type="project" value="InterPro"/>
</dbReference>
<dbReference type="Pfam" id="PF18868">
    <property type="entry name" value="zf-C2H2_3rep"/>
    <property type="match status" value="1"/>
</dbReference>
<keyword evidence="5" id="KW-0949">S-adenosyl-L-methionine</keyword>
<evidence type="ECO:0000313" key="13">
    <source>
        <dbReference type="Proteomes" id="UP000796880"/>
    </source>
</evidence>
<dbReference type="InterPro" id="IPR040689">
    <property type="entry name" value="SUVR5_Znf-C2H2_3rpt"/>
</dbReference>
<dbReference type="InterPro" id="IPR001214">
    <property type="entry name" value="SET_dom"/>
</dbReference>
<feature type="domain" description="Post-SET" evidence="11">
    <location>
        <begin position="1496"/>
        <end position="1512"/>
    </location>
</feature>
<dbReference type="Proteomes" id="UP000796880">
    <property type="component" value="Unassembled WGS sequence"/>
</dbReference>
<dbReference type="SUPFAM" id="SSF82199">
    <property type="entry name" value="SET domain"/>
    <property type="match status" value="1"/>
</dbReference>
<evidence type="ECO:0000256" key="4">
    <source>
        <dbReference type="ARBA" id="ARBA00022679"/>
    </source>
</evidence>
<dbReference type="OrthoDB" id="308383at2759"/>
<dbReference type="PROSITE" id="PS50867">
    <property type="entry name" value="PRE_SET"/>
    <property type="match status" value="1"/>
</dbReference>
<dbReference type="PROSITE" id="PS50868">
    <property type="entry name" value="POST_SET"/>
    <property type="match status" value="1"/>
</dbReference>
<comment type="caution">
    <text evidence="12">The sequence shown here is derived from an EMBL/GenBank/DDBJ whole genome shotgun (WGS) entry which is preliminary data.</text>
</comment>
<feature type="domain" description="SET" evidence="9">
    <location>
        <begin position="1357"/>
        <end position="1489"/>
    </location>
</feature>
<comment type="subcellular location">
    <subcellularLocation>
        <location evidence="1">Chromosome</location>
    </subcellularLocation>
</comment>
<keyword evidence="2" id="KW-0158">Chromosome</keyword>
<evidence type="ECO:0000259" key="9">
    <source>
        <dbReference type="PROSITE" id="PS50280"/>
    </source>
</evidence>
<evidence type="ECO:0000256" key="3">
    <source>
        <dbReference type="ARBA" id="ARBA00022603"/>
    </source>
</evidence>
<dbReference type="GO" id="GO:0005694">
    <property type="term" value="C:chromosome"/>
    <property type="evidence" value="ECO:0007669"/>
    <property type="project" value="UniProtKB-SubCell"/>
</dbReference>
<feature type="domain" description="Pre-SET" evidence="10">
    <location>
        <begin position="1278"/>
        <end position="1354"/>
    </location>
</feature>
<keyword evidence="3" id="KW-0489">Methyltransferase</keyword>
<dbReference type="InterPro" id="IPR007728">
    <property type="entry name" value="Pre-SET_dom"/>
</dbReference>
<feature type="domain" description="C2H2-type" evidence="8">
    <location>
        <begin position="862"/>
        <end position="885"/>
    </location>
</feature>
<keyword evidence="6" id="KW-0479">Metal-binding</keyword>
<dbReference type="PROSITE" id="PS00028">
    <property type="entry name" value="ZINC_FINGER_C2H2_1"/>
    <property type="match status" value="3"/>
</dbReference>
<dbReference type="EMBL" id="VOIH02000008">
    <property type="protein sequence ID" value="KAF3438851.1"/>
    <property type="molecule type" value="Genomic_DNA"/>
</dbReference>
<evidence type="ECO:0000313" key="12">
    <source>
        <dbReference type="EMBL" id="KAF3438851.1"/>
    </source>
</evidence>
<dbReference type="InterPro" id="IPR013087">
    <property type="entry name" value="Znf_C2H2_type"/>
</dbReference>
<evidence type="ECO:0000256" key="1">
    <source>
        <dbReference type="ARBA" id="ARBA00004286"/>
    </source>
</evidence>
<evidence type="ECO:0000256" key="5">
    <source>
        <dbReference type="ARBA" id="ARBA00022691"/>
    </source>
</evidence>
<dbReference type="GO" id="GO:0008270">
    <property type="term" value="F:zinc ion binding"/>
    <property type="evidence" value="ECO:0007669"/>
    <property type="project" value="UniProtKB-KW"/>
</dbReference>
<keyword evidence="13" id="KW-1185">Reference proteome</keyword>
<dbReference type="PANTHER" id="PTHR47325">
    <property type="entry name" value="HISTONE-LYSINE N-METHYLTRANSFERASE SUVR5"/>
    <property type="match status" value="1"/>
</dbReference>
<gene>
    <name evidence="12" type="ORF">FNV43_RR17126</name>
</gene>
<dbReference type="SMART" id="SM00468">
    <property type="entry name" value="PreSET"/>
    <property type="match status" value="1"/>
</dbReference>
<organism evidence="12 13">
    <name type="scientific">Rhamnella rubrinervis</name>
    <dbReference type="NCBI Taxonomy" id="2594499"/>
    <lineage>
        <taxon>Eukaryota</taxon>
        <taxon>Viridiplantae</taxon>
        <taxon>Streptophyta</taxon>
        <taxon>Embryophyta</taxon>
        <taxon>Tracheophyta</taxon>
        <taxon>Spermatophyta</taxon>
        <taxon>Magnoliopsida</taxon>
        <taxon>eudicotyledons</taxon>
        <taxon>Gunneridae</taxon>
        <taxon>Pentapetalae</taxon>
        <taxon>rosids</taxon>
        <taxon>fabids</taxon>
        <taxon>Rosales</taxon>
        <taxon>Rhamnaceae</taxon>
        <taxon>rhamnoid group</taxon>
        <taxon>Rhamneae</taxon>
        <taxon>Rhamnella</taxon>
    </lineage>
</organism>
<dbReference type="GO" id="GO:0042054">
    <property type="term" value="F:histone methyltransferase activity"/>
    <property type="evidence" value="ECO:0007669"/>
    <property type="project" value="InterPro"/>
</dbReference>
<feature type="domain" description="C2H2-type" evidence="8">
    <location>
        <begin position="964"/>
        <end position="992"/>
    </location>
</feature>
<dbReference type="Gene3D" id="2.170.270.10">
    <property type="entry name" value="SET domain"/>
    <property type="match status" value="1"/>
</dbReference>
<evidence type="ECO:0000256" key="6">
    <source>
        <dbReference type="PROSITE-ProRule" id="PRU00042"/>
    </source>
</evidence>
<evidence type="ECO:0000259" key="8">
    <source>
        <dbReference type="PROSITE" id="PS50157"/>
    </source>
</evidence>
<feature type="region of interest" description="Disordered" evidence="7">
    <location>
        <begin position="405"/>
        <end position="428"/>
    </location>
</feature>
<dbReference type="Pfam" id="PF05033">
    <property type="entry name" value="Pre-SET"/>
    <property type="match status" value="1"/>
</dbReference>
<name>A0A8K0GV68_9ROSA</name>
<keyword evidence="6" id="KW-0863">Zinc-finger</keyword>
<evidence type="ECO:0000256" key="7">
    <source>
        <dbReference type="SAM" id="MobiDB-lite"/>
    </source>
</evidence>
<dbReference type="InterPro" id="IPR003616">
    <property type="entry name" value="Post-SET_dom"/>
</dbReference>
<dbReference type="SMART" id="SM00355">
    <property type="entry name" value="ZnF_C2H2"/>
    <property type="match status" value="4"/>
</dbReference>
<keyword evidence="4" id="KW-0808">Transferase</keyword>
<proteinExistence type="predicted"/>
<evidence type="ECO:0008006" key="14">
    <source>
        <dbReference type="Google" id="ProtNLM"/>
    </source>
</evidence>
<protein>
    <recommendedName>
        <fullName evidence="14">Histone-lysine N-methyltransferase SUVR5</fullName>
    </recommendedName>
</protein>
<keyword evidence="6" id="KW-0862">Zinc</keyword>
<dbReference type="Pfam" id="PF00856">
    <property type="entry name" value="SET"/>
    <property type="match status" value="1"/>
</dbReference>
<dbReference type="InterPro" id="IPR046341">
    <property type="entry name" value="SET_dom_sf"/>
</dbReference>
<reference evidence="12" key="1">
    <citation type="submission" date="2020-03" db="EMBL/GenBank/DDBJ databases">
        <title>A high-quality chromosome-level genome assembly of a woody plant with both climbing and erect habits, Rhamnella rubrinervis.</title>
        <authorList>
            <person name="Lu Z."/>
            <person name="Yang Y."/>
            <person name="Zhu X."/>
            <person name="Sun Y."/>
        </authorList>
    </citation>
    <scope>NUCLEOTIDE SEQUENCE</scope>
    <source>
        <strain evidence="12">BYM</strain>
        <tissue evidence="12">Leaf</tissue>
    </source>
</reference>
<feature type="compositionally biased region" description="Polar residues" evidence="7">
    <location>
        <begin position="416"/>
        <end position="428"/>
    </location>
</feature>
<evidence type="ECO:0000259" key="11">
    <source>
        <dbReference type="PROSITE" id="PS50868"/>
    </source>
</evidence>
<evidence type="ECO:0000256" key="2">
    <source>
        <dbReference type="ARBA" id="ARBA00022454"/>
    </source>
</evidence>
<accession>A0A8K0GV68</accession>
<dbReference type="Gene3D" id="3.30.160.60">
    <property type="entry name" value="Classic Zinc Finger"/>
    <property type="match status" value="1"/>
</dbReference>